<dbReference type="SUPFAM" id="SSF48452">
    <property type="entry name" value="TPR-like"/>
    <property type="match status" value="4"/>
</dbReference>
<dbReference type="Pfam" id="PF13174">
    <property type="entry name" value="TPR_6"/>
    <property type="match status" value="4"/>
</dbReference>
<comment type="caution">
    <text evidence="3">The sequence shown here is derived from an EMBL/GenBank/DDBJ whole genome shotgun (WGS) entry which is preliminary data.</text>
</comment>
<evidence type="ECO:0000313" key="3">
    <source>
        <dbReference type="EMBL" id="MFE3848872.1"/>
    </source>
</evidence>
<evidence type="ECO:0000256" key="1">
    <source>
        <dbReference type="PROSITE-ProRule" id="PRU00339"/>
    </source>
</evidence>
<dbReference type="Pfam" id="PF13181">
    <property type="entry name" value="TPR_8"/>
    <property type="match status" value="2"/>
</dbReference>
<name>A0ABW6HQT7_9FLAO</name>
<dbReference type="Gene3D" id="1.25.40.10">
    <property type="entry name" value="Tetratricopeptide repeat domain"/>
    <property type="match status" value="7"/>
</dbReference>
<protein>
    <submittedName>
        <fullName evidence="3">Tetratricopeptide repeat protein</fullName>
    </submittedName>
</protein>
<feature type="signal peptide" evidence="2">
    <location>
        <begin position="1"/>
        <end position="21"/>
    </location>
</feature>
<dbReference type="PANTHER" id="PTHR12558:SF13">
    <property type="entry name" value="CELL DIVISION CYCLE PROTEIN 27 HOMOLOG"/>
    <property type="match status" value="1"/>
</dbReference>
<accession>A0ABW6HQT7</accession>
<gene>
    <name evidence="3" type="ORF">ACFX5D_12945</name>
</gene>
<feature type="repeat" description="TPR" evidence="1">
    <location>
        <begin position="501"/>
        <end position="534"/>
    </location>
</feature>
<sequence length="1004" mass="115008">MRKISWLYLFLLFIISAASSAQQSTIYTHDLKDYNKALSLFNDKQYASAQIIFNKVKETAATEELQSDCAYYIANCAIRTNQPNADELMEQFVADYPTSTKQNQAFIEVAHYYFGQENYPQALQWFDKVDESQLSSSDRDKFNFQKGYSFFNAKKKKDAIAYFNKVVNSAEYGSQAKYYLGFMAYEGDDYKQATKYFDEVSGEEKYKEKLSYYQADMNFKLGDFEKAIDLGGKAMAKSNPSEKSELNKIIGESYFNLKQYDKAIPYLVAYKGKKGRWNNTDFYQLGYAYYKQKDYENAISQFNKIIGGKDFVAQNAYYHLGESYLNTDKKQQALNAFKNASEMNFDVAIQEDASLNYAKLSYEIGNSYQSVPSVLQAFVKKYPDNASRSEIEKLLIDSYISSKNYKGALVLLERNKSPENKLAYQKVLFYRGLELYTDGNYEEASKMFTKSINEQKEAIFTARATFWKGETEYVLNDYKEALMSFKQFMGLASAKDTPEFKNVNYNIAYAYFKLKEYDQAGNYFQSQIATSKDNKVRLNDSYLRLADCRFVTSKYGAAMDAYTKVVESKSVDADYAYFQKAISYGFIAKNDKKIDDLNAFLQLYPKSDYRDDAMFELGNSYVSENKNDLAIKTYDRLNSEFKKGSFTSRSILRQGLIYYNSDKDEQALVKFKKVAADFPRTPEALEAVATARLIYVDGGRVDEYANWVRTLDFVAVTDAELDNDTYEAAEKQFQQNNTKQAIAGFSGYVAKFQRGIHALNANYYLAQLYYAESLVDKSIPNYEFVIAQPRSEFTDQSLSRLAQIFLKNKEYNKAIPVLSRLENEADLSQNRTFAQSNLMKSYYDIKDYSNSVIYAEKVLMNPKTDDNVKSDAQIIIARAALQTGDEAKARTAYAKLLAIAKGELAAEALYYDAYFKNKEAKFEASNTAVQKLAKNYSSYKYFGAKGLVLMAKNFYGLKDSYQATYILENVIQNFTDFPDVVSEAQTELDIIKAEESKTNSSVTK</sequence>
<dbReference type="Proteomes" id="UP001600039">
    <property type="component" value="Unassembled WGS sequence"/>
</dbReference>
<reference evidence="3 4" key="1">
    <citation type="submission" date="2024-06" db="EMBL/GenBank/DDBJ databases">
        <title>Flavobacterium spp. isolated from glacier.</title>
        <authorList>
            <person name="Han D."/>
        </authorList>
    </citation>
    <scope>NUCLEOTIDE SEQUENCE [LARGE SCALE GENOMIC DNA]</scope>
    <source>
        <strain evidence="3 4">LB3P45</strain>
    </source>
</reference>
<dbReference type="SMART" id="SM00028">
    <property type="entry name" value="TPR"/>
    <property type="match status" value="15"/>
</dbReference>
<feature type="repeat" description="TPR" evidence="1">
    <location>
        <begin position="279"/>
        <end position="312"/>
    </location>
</feature>
<evidence type="ECO:0000313" key="4">
    <source>
        <dbReference type="Proteomes" id="UP001600039"/>
    </source>
</evidence>
<proteinExistence type="predicted"/>
<evidence type="ECO:0000256" key="2">
    <source>
        <dbReference type="SAM" id="SignalP"/>
    </source>
</evidence>
<dbReference type="EMBL" id="JBHZQA010000009">
    <property type="protein sequence ID" value="MFE3848872.1"/>
    <property type="molecule type" value="Genomic_DNA"/>
</dbReference>
<dbReference type="InterPro" id="IPR019734">
    <property type="entry name" value="TPR_rpt"/>
</dbReference>
<keyword evidence="4" id="KW-1185">Reference proteome</keyword>
<dbReference type="PANTHER" id="PTHR12558">
    <property type="entry name" value="CELL DIVISION CYCLE 16,23,27"/>
    <property type="match status" value="1"/>
</dbReference>
<feature type="repeat" description="TPR" evidence="1">
    <location>
        <begin position="314"/>
        <end position="347"/>
    </location>
</feature>
<keyword evidence="2" id="KW-0732">Signal</keyword>
<dbReference type="PROSITE" id="PS50005">
    <property type="entry name" value="TPR"/>
    <property type="match status" value="3"/>
</dbReference>
<feature type="chain" id="PRO_5047423894" evidence="2">
    <location>
        <begin position="22"/>
        <end position="1004"/>
    </location>
</feature>
<keyword evidence="1" id="KW-0802">TPR repeat</keyword>
<dbReference type="RefSeq" id="WP_379858612.1">
    <property type="nucleotide sequence ID" value="NZ_JBHZQA010000009.1"/>
</dbReference>
<organism evidence="3 4">
    <name type="scientific">Flavobacterium fructosi</name>
    <dbReference type="NCBI Taxonomy" id="3230416"/>
    <lineage>
        <taxon>Bacteria</taxon>
        <taxon>Pseudomonadati</taxon>
        <taxon>Bacteroidota</taxon>
        <taxon>Flavobacteriia</taxon>
        <taxon>Flavobacteriales</taxon>
        <taxon>Flavobacteriaceae</taxon>
        <taxon>Flavobacterium</taxon>
    </lineage>
</organism>
<dbReference type="InterPro" id="IPR011990">
    <property type="entry name" value="TPR-like_helical_dom_sf"/>
</dbReference>